<comment type="caution">
    <text evidence="1">The sequence shown here is derived from an EMBL/GenBank/DDBJ whole genome shotgun (WGS) entry which is preliminary data.</text>
</comment>
<dbReference type="AlphaFoldDB" id="A0A066ZXJ7"/>
<reference evidence="1 2" key="1">
    <citation type="submission" date="2014-04" db="EMBL/GenBank/DDBJ databases">
        <title>Draft genome sequence of Hydrogenovibrio marinus MH-110, a model organism for aerobic H2 metabolism.</title>
        <authorList>
            <person name="Cha H.J."/>
            <person name="Jo B.H."/>
            <person name="Hwang B.H."/>
        </authorList>
    </citation>
    <scope>NUCLEOTIDE SEQUENCE [LARGE SCALE GENOMIC DNA]</scope>
    <source>
        <strain evidence="1 2">MH-110</strain>
    </source>
</reference>
<dbReference type="RefSeq" id="WP_029908335.1">
    <property type="nucleotide sequence ID" value="NZ_AP020335.1"/>
</dbReference>
<name>A0A066ZXJ7_HYDMR</name>
<gene>
    <name evidence="1" type="ORF">EI16_00505</name>
</gene>
<organism evidence="1 2">
    <name type="scientific">Hydrogenovibrio marinus</name>
    <dbReference type="NCBI Taxonomy" id="28885"/>
    <lineage>
        <taxon>Bacteria</taxon>
        <taxon>Pseudomonadati</taxon>
        <taxon>Pseudomonadota</taxon>
        <taxon>Gammaproteobacteria</taxon>
        <taxon>Thiotrichales</taxon>
        <taxon>Piscirickettsiaceae</taxon>
        <taxon>Hydrogenovibrio</taxon>
    </lineage>
</organism>
<dbReference type="STRING" id="28885.EI16_00505"/>
<keyword evidence="2" id="KW-1185">Reference proteome</keyword>
<sequence length="97" mass="11550">MRHEISYIVDGDLKDRYEPKANPLSCFKDQCDMRRHSYQESINYRAFSDKNDHSFNLWSELLEFLNGDSDGEKIHTIRGYVFGNRRNVFVELKAIEE</sequence>
<evidence type="ECO:0000313" key="2">
    <source>
        <dbReference type="Proteomes" id="UP000027341"/>
    </source>
</evidence>
<dbReference type="EMBL" id="JMIU01000001">
    <property type="protein sequence ID" value="KDN94830.1"/>
    <property type="molecule type" value="Genomic_DNA"/>
</dbReference>
<dbReference type="Proteomes" id="UP000027341">
    <property type="component" value="Unassembled WGS sequence"/>
</dbReference>
<evidence type="ECO:0000313" key="1">
    <source>
        <dbReference type="EMBL" id="KDN94830.1"/>
    </source>
</evidence>
<proteinExistence type="predicted"/>
<accession>A0A066ZXJ7</accession>
<protein>
    <submittedName>
        <fullName evidence="1">Uncharacterized protein</fullName>
    </submittedName>
</protein>